<sequence>MEYLTKAVKSRTCLNIILECLFSFIQISVGGRSRGHVAGQKKGRDRSWPKPQKLNLKKRTLIFLLSETPNFGYLNEDLNFVFKI</sequence>
<dbReference type="Proteomes" id="UP000276133">
    <property type="component" value="Unassembled WGS sequence"/>
</dbReference>
<dbReference type="AlphaFoldDB" id="A0A3M7S6N9"/>
<evidence type="ECO:0000313" key="1">
    <source>
        <dbReference type="EMBL" id="RNA31432.1"/>
    </source>
</evidence>
<organism evidence="1 2">
    <name type="scientific">Brachionus plicatilis</name>
    <name type="common">Marine rotifer</name>
    <name type="synonym">Brachionus muelleri</name>
    <dbReference type="NCBI Taxonomy" id="10195"/>
    <lineage>
        <taxon>Eukaryota</taxon>
        <taxon>Metazoa</taxon>
        <taxon>Spiralia</taxon>
        <taxon>Gnathifera</taxon>
        <taxon>Rotifera</taxon>
        <taxon>Eurotatoria</taxon>
        <taxon>Monogononta</taxon>
        <taxon>Pseudotrocha</taxon>
        <taxon>Ploima</taxon>
        <taxon>Brachionidae</taxon>
        <taxon>Brachionus</taxon>
    </lineage>
</organism>
<evidence type="ECO:0000313" key="2">
    <source>
        <dbReference type="Proteomes" id="UP000276133"/>
    </source>
</evidence>
<proteinExistence type="predicted"/>
<protein>
    <submittedName>
        <fullName evidence="1">Uncharacterized protein</fullName>
    </submittedName>
</protein>
<accession>A0A3M7S6N9</accession>
<gene>
    <name evidence="1" type="ORF">BpHYR1_010599</name>
</gene>
<dbReference type="EMBL" id="REGN01001941">
    <property type="protein sequence ID" value="RNA31432.1"/>
    <property type="molecule type" value="Genomic_DNA"/>
</dbReference>
<keyword evidence="2" id="KW-1185">Reference proteome</keyword>
<reference evidence="1 2" key="1">
    <citation type="journal article" date="2018" name="Sci. Rep.">
        <title>Genomic signatures of local adaptation to the degree of environmental predictability in rotifers.</title>
        <authorList>
            <person name="Franch-Gras L."/>
            <person name="Hahn C."/>
            <person name="Garcia-Roger E.M."/>
            <person name="Carmona M.J."/>
            <person name="Serra M."/>
            <person name="Gomez A."/>
        </authorList>
    </citation>
    <scope>NUCLEOTIDE SEQUENCE [LARGE SCALE GENOMIC DNA]</scope>
    <source>
        <strain evidence="1">HYR1</strain>
    </source>
</reference>
<comment type="caution">
    <text evidence="1">The sequence shown here is derived from an EMBL/GenBank/DDBJ whole genome shotgun (WGS) entry which is preliminary data.</text>
</comment>
<name>A0A3M7S6N9_BRAPC</name>